<dbReference type="Proteomes" id="UP001396334">
    <property type="component" value="Unassembled WGS sequence"/>
</dbReference>
<feature type="region of interest" description="Disordered" evidence="1">
    <location>
        <begin position="14"/>
        <end position="59"/>
    </location>
</feature>
<dbReference type="EMBL" id="JBBPBN010000011">
    <property type="protein sequence ID" value="KAK9028613.1"/>
    <property type="molecule type" value="Genomic_DNA"/>
</dbReference>
<reference evidence="2 3" key="1">
    <citation type="journal article" date="2024" name="G3 (Bethesda)">
        <title>Genome assembly of Hibiscus sabdariffa L. provides insights into metabolisms of medicinal natural products.</title>
        <authorList>
            <person name="Kim T."/>
        </authorList>
    </citation>
    <scope>NUCLEOTIDE SEQUENCE [LARGE SCALE GENOMIC DNA]</scope>
    <source>
        <strain evidence="2">TK-2024</strain>
        <tissue evidence="2">Old leaves</tissue>
    </source>
</reference>
<accession>A0ABR2SUI4</accession>
<sequence>MRANSGVVECEDLERDNNVENEYLDDTDEENNLIQKSSPACQTIEKPNSASPKGLSKSVPSCAKVVGKCLKEATDVEGHNPILDKVKEDVEFLGFSRQEIHLQDDASYDEQLNESGSMVSPNLLGQLK</sequence>
<feature type="compositionally biased region" description="Acidic residues" evidence="1">
    <location>
        <begin position="22"/>
        <end position="31"/>
    </location>
</feature>
<evidence type="ECO:0000256" key="1">
    <source>
        <dbReference type="SAM" id="MobiDB-lite"/>
    </source>
</evidence>
<feature type="compositionally biased region" description="Polar residues" evidence="1">
    <location>
        <begin position="32"/>
        <end position="51"/>
    </location>
</feature>
<name>A0ABR2SUI4_9ROSI</name>
<keyword evidence="3" id="KW-1185">Reference proteome</keyword>
<proteinExistence type="predicted"/>
<gene>
    <name evidence="2" type="ORF">V6N11_025766</name>
</gene>
<evidence type="ECO:0000313" key="3">
    <source>
        <dbReference type="Proteomes" id="UP001396334"/>
    </source>
</evidence>
<evidence type="ECO:0000313" key="2">
    <source>
        <dbReference type="EMBL" id="KAK9028613.1"/>
    </source>
</evidence>
<protein>
    <submittedName>
        <fullName evidence="2">Uncharacterized protein</fullName>
    </submittedName>
</protein>
<comment type="caution">
    <text evidence="2">The sequence shown here is derived from an EMBL/GenBank/DDBJ whole genome shotgun (WGS) entry which is preliminary data.</text>
</comment>
<feature type="region of interest" description="Disordered" evidence="1">
    <location>
        <begin position="106"/>
        <end position="128"/>
    </location>
</feature>
<organism evidence="2 3">
    <name type="scientific">Hibiscus sabdariffa</name>
    <name type="common">roselle</name>
    <dbReference type="NCBI Taxonomy" id="183260"/>
    <lineage>
        <taxon>Eukaryota</taxon>
        <taxon>Viridiplantae</taxon>
        <taxon>Streptophyta</taxon>
        <taxon>Embryophyta</taxon>
        <taxon>Tracheophyta</taxon>
        <taxon>Spermatophyta</taxon>
        <taxon>Magnoliopsida</taxon>
        <taxon>eudicotyledons</taxon>
        <taxon>Gunneridae</taxon>
        <taxon>Pentapetalae</taxon>
        <taxon>rosids</taxon>
        <taxon>malvids</taxon>
        <taxon>Malvales</taxon>
        <taxon>Malvaceae</taxon>
        <taxon>Malvoideae</taxon>
        <taxon>Hibiscus</taxon>
    </lineage>
</organism>